<gene>
    <name evidence="1" type="ORF">J1N35_040831</name>
</gene>
<proteinExistence type="predicted"/>
<evidence type="ECO:0000313" key="2">
    <source>
        <dbReference type="Proteomes" id="UP000828251"/>
    </source>
</evidence>
<evidence type="ECO:0000313" key="1">
    <source>
        <dbReference type="EMBL" id="KAH1039088.1"/>
    </source>
</evidence>
<sequence length="68" mass="7864">MPPFMGYSEVISSVMKKHGWQIFYPHLDDVLTKRVKVPILANEDTIPNKGAIAKQIALRFSREEMPRH</sequence>
<reference evidence="1 2" key="1">
    <citation type="journal article" date="2021" name="Plant Biotechnol. J.">
        <title>Multi-omics assisted identification of the key and species-specific regulatory components of drought-tolerant mechanisms in Gossypium stocksii.</title>
        <authorList>
            <person name="Yu D."/>
            <person name="Ke L."/>
            <person name="Zhang D."/>
            <person name="Wu Y."/>
            <person name="Sun Y."/>
            <person name="Mei J."/>
            <person name="Sun J."/>
            <person name="Sun Y."/>
        </authorList>
    </citation>
    <scope>NUCLEOTIDE SEQUENCE [LARGE SCALE GENOMIC DNA]</scope>
    <source>
        <strain evidence="2">cv. E1</strain>
        <tissue evidence="1">Leaf</tissue>
    </source>
</reference>
<comment type="caution">
    <text evidence="1">The sequence shown here is derived from an EMBL/GenBank/DDBJ whole genome shotgun (WGS) entry which is preliminary data.</text>
</comment>
<organism evidence="1 2">
    <name type="scientific">Gossypium stocksii</name>
    <dbReference type="NCBI Taxonomy" id="47602"/>
    <lineage>
        <taxon>Eukaryota</taxon>
        <taxon>Viridiplantae</taxon>
        <taxon>Streptophyta</taxon>
        <taxon>Embryophyta</taxon>
        <taxon>Tracheophyta</taxon>
        <taxon>Spermatophyta</taxon>
        <taxon>Magnoliopsida</taxon>
        <taxon>eudicotyledons</taxon>
        <taxon>Gunneridae</taxon>
        <taxon>Pentapetalae</taxon>
        <taxon>rosids</taxon>
        <taxon>malvids</taxon>
        <taxon>Malvales</taxon>
        <taxon>Malvaceae</taxon>
        <taxon>Malvoideae</taxon>
        <taxon>Gossypium</taxon>
    </lineage>
</organism>
<keyword evidence="2" id="KW-1185">Reference proteome</keyword>
<accession>A0A9D3ZIW1</accession>
<dbReference type="AlphaFoldDB" id="A0A9D3ZIW1"/>
<dbReference type="EMBL" id="JAIQCV010000012">
    <property type="protein sequence ID" value="KAH1039088.1"/>
    <property type="molecule type" value="Genomic_DNA"/>
</dbReference>
<protein>
    <submittedName>
        <fullName evidence="1">Uncharacterized protein</fullName>
    </submittedName>
</protein>
<dbReference type="Proteomes" id="UP000828251">
    <property type="component" value="Unassembled WGS sequence"/>
</dbReference>
<name>A0A9D3ZIW1_9ROSI</name>